<name>A0A3N3ZSM4_9MICC</name>
<comment type="caution">
    <text evidence="4">The sequence shown here is derived from an EMBL/GenBank/DDBJ whole genome shotgun (WGS) entry which is preliminary data.</text>
</comment>
<dbReference type="AlphaFoldDB" id="A0A3N3ZSM4"/>
<dbReference type="OrthoDB" id="9803017at2"/>
<evidence type="ECO:0000256" key="1">
    <source>
        <dbReference type="ARBA" id="ARBA00022603"/>
    </source>
</evidence>
<dbReference type="CDD" id="cd02440">
    <property type="entry name" value="AdoMet_MTases"/>
    <property type="match status" value="1"/>
</dbReference>
<protein>
    <submittedName>
        <fullName evidence="4">16S rRNA (Guanine(966)-N(2))-methyltransferase RsmD</fullName>
        <ecNumber evidence="4">2.1.1.171</ecNumber>
    </submittedName>
</protein>
<organism evidence="4 5">
    <name type="scientific">Kocuria soli</name>
    <dbReference type="NCBI Taxonomy" id="2485125"/>
    <lineage>
        <taxon>Bacteria</taxon>
        <taxon>Bacillati</taxon>
        <taxon>Actinomycetota</taxon>
        <taxon>Actinomycetes</taxon>
        <taxon>Micrococcales</taxon>
        <taxon>Micrococcaceae</taxon>
        <taxon>Kocuria</taxon>
    </lineage>
</organism>
<dbReference type="Pfam" id="PF03602">
    <property type="entry name" value="Cons_hypoth95"/>
    <property type="match status" value="2"/>
</dbReference>
<dbReference type="RefSeq" id="WP_123825185.1">
    <property type="nucleotide sequence ID" value="NZ_RKMF01000009.1"/>
</dbReference>
<evidence type="ECO:0000313" key="4">
    <source>
        <dbReference type="EMBL" id="ROZ62969.1"/>
    </source>
</evidence>
<keyword evidence="2 4" id="KW-0808">Transferase</keyword>
<proteinExistence type="predicted"/>
<gene>
    <name evidence="4" type="primary">rsmD</name>
    <name evidence="4" type="ORF">EDL96_07515</name>
</gene>
<evidence type="ECO:0000256" key="2">
    <source>
        <dbReference type="ARBA" id="ARBA00022679"/>
    </source>
</evidence>
<sequence>MSRIVAGAAGGLKLRSVPGNATRPTTDRVKESLFSRLESWGMLADARVLDLFAGSGALGCEAGSRGAASVHLVEREARAAAVCQHNAQTVNQALQRSGRSTEGGADDGIDGPAEKPVVTVTRRSVSSFLTEATGPWDLVLADPPYPLTEVELTDVLAPLAGRLGPGAVVVVERSSRSPEPTWPLGLRRLEVSRHGETTLWYAEEDPDGPAISTCMAT</sequence>
<dbReference type="NCBIfam" id="TIGR00095">
    <property type="entry name" value="16S rRNA (guanine(966)-N(2))-methyltransferase RsmD"/>
    <property type="match status" value="1"/>
</dbReference>
<evidence type="ECO:0000313" key="5">
    <source>
        <dbReference type="Proteomes" id="UP000270616"/>
    </source>
</evidence>
<dbReference type="GO" id="GO:0003676">
    <property type="term" value="F:nucleic acid binding"/>
    <property type="evidence" value="ECO:0007669"/>
    <property type="project" value="InterPro"/>
</dbReference>
<dbReference type="InterPro" id="IPR002052">
    <property type="entry name" value="DNA_methylase_N6_adenine_CS"/>
</dbReference>
<dbReference type="GO" id="GO:0052913">
    <property type="term" value="F:16S rRNA (guanine(966)-N(2))-methyltransferase activity"/>
    <property type="evidence" value="ECO:0007669"/>
    <property type="project" value="UniProtKB-EC"/>
</dbReference>
<reference evidence="4 5" key="1">
    <citation type="submission" date="2018-10" db="EMBL/GenBank/DDBJ databases">
        <title>Kocuria sp. M5W7-7, whole genome shotgun sequence.</title>
        <authorList>
            <person name="Tuo L."/>
        </authorList>
    </citation>
    <scope>NUCLEOTIDE SEQUENCE [LARGE SCALE GENOMIC DNA]</scope>
    <source>
        <strain evidence="4 5">M5W7-7</strain>
    </source>
</reference>
<keyword evidence="1 4" id="KW-0489">Methyltransferase</keyword>
<dbReference type="PANTHER" id="PTHR43542">
    <property type="entry name" value="METHYLTRANSFERASE"/>
    <property type="match status" value="1"/>
</dbReference>
<dbReference type="EMBL" id="RKMF01000009">
    <property type="protein sequence ID" value="ROZ62969.1"/>
    <property type="molecule type" value="Genomic_DNA"/>
</dbReference>
<feature type="region of interest" description="Disordered" evidence="3">
    <location>
        <begin position="93"/>
        <end position="114"/>
    </location>
</feature>
<dbReference type="PIRSF" id="PIRSF004553">
    <property type="entry name" value="CHP00095"/>
    <property type="match status" value="1"/>
</dbReference>
<keyword evidence="5" id="KW-1185">Reference proteome</keyword>
<accession>A0A3N3ZSM4</accession>
<dbReference type="PROSITE" id="PS00092">
    <property type="entry name" value="N6_MTASE"/>
    <property type="match status" value="1"/>
</dbReference>
<dbReference type="InterPro" id="IPR029063">
    <property type="entry name" value="SAM-dependent_MTases_sf"/>
</dbReference>
<dbReference type="Gene3D" id="3.40.50.150">
    <property type="entry name" value="Vaccinia Virus protein VP39"/>
    <property type="match status" value="1"/>
</dbReference>
<dbReference type="InterPro" id="IPR004398">
    <property type="entry name" value="RNA_MeTrfase_RsmD"/>
</dbReference>
<dbReference type="EC" id="2.1.1.171" evidence="4"/>
<dbReference type="Proteomes" id="UP000270616">
    <property type="component" value="Unassembled WGS sequence"/>
</dbReference>
<evidence type="ECO:0000256" key="3">
    <source>
        <dbReference type="SAM" id="MobiDB-lite"/>
    </source>
</evidence>
<dbReference type="PANTHER" id="PTHR43542:SF1">
    <property type="entry name" value="METHYLTRANSFERASE"/>
    <property type="match status" value="1"/>
</dbReference>
<dbReference type="SUPFAM" id="SSF53335">
    <property type="entry name" value="S-adenosyl-L-methionine-dependent methyltransferases"/>
    <property type="match status" value="1"/>
</dbReference>